<feature type="domain" description="Major facilitator superfamily (MFS) profile" evidence="8">
    <location>
        <begin position="1"/>
        <end position="380"/>
    </location>
</feature>
<feature type="transmembrane region" description="Helical" evidence="7">
    <location>
        <begin position="46"/>
        <end position="63"/>
    </location>
</feature>
<sequence>MKLHRDRLTWVVYGQLSVYGFFLGAFGPSQSLLRDIQQTSRTVAGLHGTAMAAGTIIAGFVIARVLHRFGREKTLWAGILALCIAAAELMFITSIFATLSAAFLSGFGGGFLAMTSTRLLLEHHGKNGNRVFIESAAIAALTSAIGTIIIGTLAGTSIDWRLGFVVIILMSIILRFIDRTNEGEVHVPDPSGPAKGKLPLKFWLALFATVSSIGCEMGTSFWSSSLIQANTGASAANSTFIVTIFFAGMFIGRSIGSVSLQKLSLDNTAFLTLGISVAGYLILWSAHTTPLAYLGLGVIGLGLSVQYPVGVARAVLFAPNLGDVAVGRISIGTGVAVATGPLLLGFLGDHFGVSRGFLMLPVIIAVAFVLVLLSPTRKLV</sequence>
<dbReference type="PANTHER" id="PTHR23514:SF3">
    <property type="entry name" value="BYPASS OF STOP CODON PROTEIN 6"/>
    <property type="match status" value="1"/>
</dbReference>
<organism evidence="9">
    <name type="scientific">freshwater metagenome</name>
    <dbReference type="NCBI Taxonomy" id="449393"/>
    <lineage>
        <taxon>unclassified sequences</taxon>
        <taxon>metagenomes</taxon>
        <taxon>ecological metagenomes</taxon>
    </lineage>
</organism>
<dbReference type="PANTHER" id="PTHR23514">
    <property type="entry name" value="BYPASS OF STOP CODON PROTEIN 6"/>
    <property type="match status" value="1"/>
</dbReference>
<keyword evidence="3" id="KW-0813">Transport</keyword>
<dbReference type="Pfam" id="PF07690">
    <property type="entry name" value="MFS_1"/>
    <property type="match status" value="1"/>
</dbReference>
<evidence type="ECO:0000256" key="2">
    <source>
        <dbReference type="ARBA" id="ARBA00008335"/>
    </source>
</evidence>
<feature type="transmembrane region" description="Helical" evidence="7">
    <location>
        <begin position="7"/>
        <end position="26"/>
    </location>
</feature>
<keyword evidence="5 7" id="KW-1133">Transmembrane helix</keyword>
<gene>
    <name evidence="9" type="ORF">UFOPK2342_00926</name>
    <name evidence="10" type="ORF">UFOPK2423_00512</name>
    <name evidence="11" type="ORF">UFOPK3266_00007</name>
</gene>
<feature type="transmembrane region" description="Helical" evidence="7">
    <location>
        <begin position="133"/>
        <end position="154"/>
    </location>
</feature>
<dbReference type="InterPro" id="IPR011701">
    <property type="entry name" value="MFS"/>
</dbReference>
<dbReference type="PROSITE" id="PS50850">
    <property type="entry name" value="MFS"/>
    <property type="match status" value="1"/>
</dbReference>
<keyword evidence="6 7" id="KW-0472">Membrane</keyword>
<dbReference type="EMBL" id="CAEZXB010000015">
    <property type="protein sequence ID" value="CAB4677982.1"/>
    <property type="molecule type" value="Genomic_DNA"/>
</dbReference>
<dbReference type="InterPro" id="IPR036259">
    <property type="entry name" value="MFS_trans_sf"/>
</dbReference>
<evidence type="ECO:0000313" key="11">
    <source>
        <dbReference type="EMBL" id="CAB4839896.1"/>
    </source>
</evidence>
<evidence type="ECO:0000313" key="9">
    <source>
        <dbReference type="EMBL" id="CAB4677982.1"/>
    </source>
</evidence>
<feature type="transmembrane region" description="Helical" evidence="7">
    <location>
        <begin position="75"/>
        <end position="96"/>
    </location>
</feature>
<feature type="transmembrane region" description="Helical" evidence="7">
    <location>
        <begin position="329"/>
        <end position="347"/>
    </location>
</feature>
<dbReference type="Gene3D" id="1.20.1250.20">
    <property type="entry name" value="MFS general substrate transporter like domains"/>
    <property type="match status" value="2"/>
</dbReference>
<dbReference type="EMBL" id="CAEZXN010000007">
    <property type="protein sequence ID" value="CAB4690000.1"/>
    <property type="molecule type" value="Genomic_DNA"/>
</dbReference>
<feature type="transmembrane region" description="Helical" evidence="7">
    <location>
        <begin position="198"/>
        <end position="223"/>
    </location>
</feature>
<dbReference type="EMBL" id="CAFBAA010000001">
    <property type="protein sequence ID" value="CAB4839896.1"/>
    <property type="molecule type" value="Genomic_DNA"/>
</dbReference>
<evidence type="ECO:0000256" key="4">
    <source>
        <dbReference type="ARBA" id="ARBA00022692"/>
    </source>
</evidence>
<dbReference type="SUPFAM" id="SSF103473">
    <property type="entry name" value="MFS general substrate transporter"/>
    <property type="match status" value="1"/>
</dbReference>
<reference evidence="9" key="1">
    <citation type="submission" date="2020-05" db="EMBL/GenBank/DDBJ databases">
        <authorList>
            <person name="Chiriac C."/>
            <person name="Salcher M."/>
            <person name="Ghai R."/>
            <person name="Kavagutti S V."/>
        </authorList>
    </citation>
    <scope>NUCLEOTIDE SEQUENCE</scope>
</reference>
<dbReference type="InterPro" id="IPR020846">
    <property type="entry name" value="MFS_dom"/>
</dbReference>
<keyword evidence="4 7" id="KW-0812">Transmembrane</keyword>
<evidence type="ECO:0000259" key="8">
    <source>
        <dbReference type="PROSITE" id="PS50850"/>
    </source>
</evidence>
<proteinExistence type="inferred from homology"/>
<feature type="transmembrane region" description="Helical" evidence="7">
    <location>
        <begin position="160"/>
        <end position="177"/>
    </location>
</feature>
<evidence type="ECO:0000256" key="6">
    <source>
        <dbReference type="ARBA" id="ARBA00023136"/>
    </source>
</evidence>
<evidence type="ECO:0000256" key="3">
    <source>
        <dbReference type="ARBA" id="ARBA00022448"/>
    </source>
</evidence>
<feature type="transmembrane region" description="Helical" evidence="7">
    <location>
        <begin position="292"/>
        <end position="317"/>
    </location>
</feature>
<feature type="transmembrane region" description="Helical" evidence="7">
    <location>
        <begin position="268"/>
        <end position="286"/>
    </location>
</feature>
<feature type="transmembrane region" description="Helical" evidence="7">
    <location>
        <begin position="102"/>
        <end position="121"/>
    </location>
</feature>
<protein>
    <submittedName>
        <fullName evidence="9">Unannotated protein</fullName>
    </submittedName>
</protein>
<dbReference type="InterPro" id="IPR051788">
    <property type="entry name" value="MFS_Transporter"/>
</dbReference>
<evidence type="ECO:0000256" key="5">
    <source>
        <dbReference type="ARBA" id="ARBA00022989"/>
    </source>
</evidence>
<evidence type="ECO:0000256" key="1">
    <source>
        <dbReference type="ARBA" id="ARBA00004127"/>
    </source>
</evidence>
<dbReference type="AlphaFoldDB" id="A0A6J6MVW7"/>
<feature type="transmembrane region" description="Helical" evidence="7">
    <location>
        <begin position="353"/>
        <end position="373"/>
    </location>
</feature>
<evidence type="ECO:0000313" key="10">
    <source>
        <dbReference type="EMBL" id="CAB4690000.1"/>
    </source>
</evidence>
<name>A0A6J6MVW7_9ZZZZ</name>
<accession>A0A6J6MVW7</accession>
<feature type="transmembrane region" description="Helical" evidence="7">
    <location>
        <begin position="235"/>
        <end position="256"/>
    </location>
</feature>
<comment type="subcellular location">
    <subcellularLocation>
        <location evidence="1">Endomembrane system</location>
        <topology evidence="1">Multi-pass membrane protein</topology>
    </subcellularLocation>
</comment>
<dbReference type="GO" id="GO:0022857">
    <property type="term" value="F:transmembrane transporter activity"/>
    <property type="evidence" value="ECO:0007669"/>
    <property type="project" value="InterPro"/>
</dbReference>
<comment type="similarity">
    <text evidence="2">Belongs to the major facilitator superfamily.</text>
</comment>
<dbReference type="GO" id="GO:0016020">
    <property type="term" value="C:membrane"/>
    <property type="evidence" value="ECO:0007669"/>
    <property type="project" value="TreeGrafter"/>
</dbReference>
<evidence type="ECO:0000256" key="7">
    <source>
        <dbReference type="SAM" id="Phobius"/>
    </source>
</evidence>
<dbReference type="GO" id="GO:0012505">
    <property type="term" value="C:endomembrane system"/>
    <property type="evidence" value="ECO:0007669"/>
    <property type="project" value="UniProtKB-SubCell"/>
</dbReference>